<accession>A0A679JHJ6</accession>
<evidence type="ECO:0000313" key="1">
    <source>
        <dbReference type="EMBL" id="CAA2105393.1"/>
    </source>
</evidence>
<name>A0A679JHJ6_9HYPH</name>
<sequence length="609" mass="68675">MNPVRMSADQREAIKRIVMLNFGSDSNSTSRFDLFISESIEIDIFNCWIVDSDTFDMVVSKVLRKLTSKKLLGFLDALSERVSENDQESAADIQKVRAALDEMRDFEQLLTSRKILIAANRNTAKFNDEIKSELQNLMPGFDIVGSWDEDGPEADEIDEIWAVIAFVIVLTKNGRVLDPPLKTLEMALQRLTPERRVIVIAMTNFALSWARDFIKTHTLNNCVETKIFFDDNSGRPIQYSSREYRADETRLLVQEVGETLLAAFEALPAQRPEVVARPLAAVPSRPGFAPIILLGEPRGQTAAESIQPLDALKAALGERGLPFEHWQDGWGDREVRAIPILARDPIFVRIAREEEIDTKRIADGLERHLRALLDKGGTTTSLLSGSRRVLWRPNSDFPWDRLVAGGAQSTEDLDNLEPRIDDPASLAEWLERFAMPDAIILHEELVNGRSPEFLRMLRKLMRDCLYPVIGRDPMIRLRTFSESWNFADDKLTVVAMDDLPLPAGPDFRTKAITRFQQFRDTIDYVLSQRRMSTGTPSILQVAMLVQEAGLTDADFGRGAGLEGWKPFRIKRNDGVGFHPESGDADALRQATIELHSARHRGKAEPRTSP</sequence>
<dbReference type="EMBL" id="LR743504">
    <property type="protein sequence ID" value="CAA2105393.1"/>
    <property type="molecule type" value="Genomic_DNA"/>
</dbReference>
<dbReference type="AlphaFoldDB" id="A0A679JHJ6"/>
<proteinExistence type="predicted"/>
<gene>
    <name evidence="1" type="ORF">MBUL_03170</name>
</gene>
<reference evidence="1" key="1">
    <citation type="submission" date="2019-12" db="EMBL/GenBank/DDBJ databases">
        <authorList>
            <person name="Cremers G."/>
        </authorList>
    </citation>
    <scope>NUCLEOTIDE SEQUENCE</scope>
    <source>
        <strain evidence="1">Mbul1</strain>
    </source>
</reference>
<organism evidence="1">
    <name type="scientific">Methylobacterium bullatum</name>
    <dbReference type="NCBI Taxonomy" id="570505"/>
    <lineage>
        <taxon>Bacteria</taxon>
        <taxon>Pseudomonadati</taxon>
        <taxon>Pseudomonadota</taxon>
        <taxon>Alphaproteobacteria</taxon>
        <taxon>Hyphomicrobiales</taxon>
        <taxon>Methylobacteriaceae</taxon>
        <taxon>Methylobacterium</taxon>
    </lineage>
</organism>
<protein>
    <submittedName>
        <fullName evidence="1">Uncharacterized protein</fullName>
    </submittedName>
</protein>